<gene>
    <name evidence="1" type="ORF">JTE90_000008</name>
</gene>
<dbReference type="AlphaFoldDB" id="A0AAV6TW26"/>
<reference evidence="1 2" key="1">
    <citation type="journal article" date="2022" name="Nat. Ecol. Evol.">
        <title>A masculinizing supergene underlies an exaggerated male reproductive morph in a spider.</title>
        <authorList>
            <person name="Hendrickx F."/>
            <person name="De Corte Z."/>
            <person name="Sonet G."/>
            <person name="Van Belleghem S.M."/>
            <person name="Kostlbacher S."/>
            <person name="Vangestel C."/>
        </authorList>
    </citation>
    <scope>NUCLEOTIDE SEQUENCE [LARGE SCALE GENOMIC DNA]</scope>
    <source>
        <strain evidence="1">W744_W776</strain>
    </source>
</reference>
<dbReference type="Proteomes" id="UP000827092">
    <property type="component" value="Unassembled WGS sequence"/>
</dbReference>
<evidence type="ECO:0000313" key="2">
    <source>
        <dbReference type="Proteomes" id="UP000827092"/>
    </source>
</evidence>
<protein>
    <submittedName>
        <fullName evidence="1">Uncharacterized protein</fullName>
    </submittedName>
</protein>
<organism evidence="1 2">
    <name type="scientific">Oedothorax gibbosus</name>
    <dbReference type="NCBI Taxonomy" id="931172"/>
    <lineage>
        <taxon>Eukaryota</taxon>
        <taxon>Metazoa</taxon>
        <taxon>Ecdysozoa</taxon>
        <taxon>Arthropoda</taxon>
        <taxon>Chelicerata</taxon>
        <taxon>Arachnida</taxon>
        <taxon>Araneae</taxon>
        <taxon>Araneomorphae</taxon>
        <taxon>Entelegynae</taxon>
        <taxon>Araneoidea</taxon>
        <taxon>Linyphiidae</taxon>
        <taxon>Erigoninae</taxon>
        <taxon>Oedothorax</taxon>
    </lineage>
</organism>
<keyword evidence="2" id="KW-1185">Reference proteome</keyword>
<sequence length="197" mass="22508">MPDLQMPNLNRMCFVDALVDETNSCFLEPKTIEEAFNSVDADQWKESISEKIIGHVKNKTWDIVDKPQNKNMIILDCSSSSSFQSICSIPQSDTTENVVSEPSLKKPKLEILDWTKTMFVSKENCNIIEVLKADPQGLVALNSYRVSQHLTSCNRRKLVDMLVNHCVKTYGRKYIMYLPVQGVQRFPVENYPANIET</sequence>
<accession>A0AAV6TW26</accession>
<comment type="caution">
    <text evidence="1">The sequence shown here is derived from an EMBL/GenBank/DDBJ whole genome shotgun (WGS) entry which is preliminary data.</text>
</comment>
<proteinExistence type="predicted"/>
<dbReference type="EMBL" id="JAFNEN010000936">
    <property type="protein sequence ID" value="KAG8175969.1"/>
    <property type="molecule type" value="Genomic_DNA"/>
</dbReference>
<evidence type="ECO:0000313" key="1">
    <source>
        <dbReference type="EMBL" id="KAG8175969.1"/>
    </source>
</evidence>
<name>A0AAV6TW26_9ARAC</name>